<evidence type="ECO:0000313" key="1">
    <source>
        <dbReference type="EMBL" id="VDN41883.1"/>
    </source>
</evidence>
<gene>
    <name evidence="1" type="ORF">GPUH_LOCUS23730</name>
</gene>
<name>A0A183ERY9_9BILA</name>
<dbReference type="EMBL" id="UYRT01098768">
    <property type="protein sequence ID" value="VDN41883.1"/>
    <property type="molecule type" value="Genomic_DNA"/>
</dbReference>
<keyword evidence="2" id="KW-1185">Reference proteome</keyword>
<reference evidence="3" key="1">
    <citation type="submission" date="2016-06" db="UniProtKB">
        <authorList>
            <consortium name="WormBaseParasite"/>
        </authorList>
    </citation>
    <scope>IDENTIFICATION</scope>
</reference>
<dbReference type="WBParaSite" id="GPUH_0002376001-mRNA-1">
    <property type="protein sequence ID" value="GPUH_0002376001-mRNA-1"/>
    <property type="gene ID" value="GPUH_0002376001"/>
</dbReference>
<dbReference type="Proteomes" id="UP000271098">
    <property type="component" value="Unassembled WGS sequence"/>
</dbReference>
<organism evidence="3">
    <name type="scientific">Gongylonema pulchrum</name>
    <dbReference type="NCBI Taxonomy" id="637853"/>
    <lineage>
        <taxon>Eukaryota</taxon>
        <taxon>Metazoa</taxon>
        <taxon>Ecdysozoa</taxon>
        <taxon>Nematoda</taxon>
        <taxon>Chromadorea</taxon>
        <taxon>Rhabditida</taxon>
        <taxon>Spirurina</taxon>
        <taxon>Spiruromorpha</taxon>
        <taxon>Spiruroidea</taxon>
        <taxon>Gongylonematidae</taxon>
        <taxon>Gongylonema</taxon>
    </lineage>
</organism>
<evidence type="ECO:0000313" key="2">
    <source>
        <dbReference type="Proteomes" id="UP000271098"/>
    </source>
</evidence>
<dbReference type="AlphaFoldDB" id="A0A183ERY9"/>
<proteinExistence type="predicted"/>
<evidence type="ECO:0000313" key="3">
    <source>
        <dbReference type="WBParaSite" id="GPUH_0002376001-mRNA-1"/>
    </source>
</evidence>
<sequence>MGMWYRKSNKTNQRGNCRQGLSTAEKSVNTLVMCIFTELRNVKKPADESDRP</sequence>
<accession>A0A183ERY9</accession>
<reference evidence="1 2" key="2">
    <citation type="submission" date="2018-11" db="EMBL/GenBank/DDBJ databases">
        <authorList>
            <consortium name="Pathogen Informatics"/>
        </authorList>
    </citation>
    <scope>NUCLEOTIDE SEQUENCE [LARGE SCALE GENOMIC DNA]</scope>
</reference>
<protein>
    <submittedName>
        <fullName evidence="3">Transposase</fullName>
    </submittedName>
</protein>